<dbReference type="InterPro" id="IPR053826">
    <property type="entry name" value="WDR75"/>
</dbReference>
<dbReference type="PROSITE" id="PS50082">
    <property type="entry name" value="WD_REPEATS_2"/>
    <property type="match status" value="2"/>
</dbReference>
<evidence type="ECO:0000256" key="2">
    <source>
        <dbReference type="ARBA" id="ARBA00022517"/>
    </source>
</evidence>
<dbReference type="EMBL" id="BRPK01000003">
    <property type="protein sequence ID" value="GLB35879.1"/>
    <property type="molecule type" value="Genomic_DNA"/>
</dbReference>
<evidence type="ECO:0000256" key="6">
    <source>
        <dbReference type="ARBA" id="ARBA00023163"/>
    </source>
</evidence>
<dbReference type="PANTHER" id="PTHR44215:SF1">
    <property type="entry name" value="WD REPEAT-CONTAINING PROTEIN 75"/>
    <property type="match status" value="1"/>
</dbReference>
<evidence type="ECO:0000259" key="10">
    <source>
        <dbReference type="Pfam" id="PF23769"/>
    </source>
</evidence>
<evidence type="ECO:0000313" key="11">
    <source>
        <dbReference type="EMBL" id="GLB35879.1"/>
    </source>
</evidence>
<keyword evidence="4 8" id="KW-0853">WD repeat</keyword>
<reference evidence="11" key="1">
    <citation type="submission" date="2022-07" db="EMBL/GenBank/DDBJ databases">
        <title>The genome of Lyophyllum shimeji provides insight into the initial evolution of ectomycorrhizal fungal genome.</title>
        <authorList>
            <person name="Kobayashi Y."/>
            <person name="Shibata T."/>
            <person name="Hirakawa H."/>
            <person name="Shigenobu S."/>
            <person name="Nishiyama T."/>
            <person name="Yamada A."/>
            <person name="Hasebe M."/>
            <person name="Kawaguchi M."/>
        </authorList>
    </citation>
    <scope>NUCLEOTIDE SEQUENCE</scope>
    <source>
        <strain evidence="11">AT787</strain>
    </source>
</reference>
<feature type="compositionally biased region" description="Acidic residues" evidence="9">
    <location>
        <begin position="850"/>
        <end position="862"/>
    </location>
</feature>
<feature type="compositionally biased region" description="Polar residues" evidence="9">
    <location>
        <begin position="40"/>
        <end position="50"/>
    </location>
</feature>
<feature type="repeat" description="WD" evidence="8">
    <location>
        <begin position="268"/>
        <end position="292"/>
    </location>
</feature>
<dbReference type="OrthoDB" id="4096at2759"/>
<feature type="region of interest" description="Disordered" evidence="9">
    <location>
        <begin position="845"/>
        <end position="872"/>
    </location>
</feature>
<dbReference type="GO" id="GO:0032040">
    <property type="term" value="C:small-subunit processome"/>
    <property type="evidence" value="ECO:0007669"/>
    <property type="project" value="InterPro"/>
</dbReference>
<dbReference type="InterPro" id="IPR036322">
    <property type="entry name" value="WD40_repeat_dom_sf"/>
</dbReference>
<comment type="subcellular location">
    <subcellularLocation>
        <location evidence="1">Nucleus</location>
        <location evidence="1">Nucleolus</location>
    </subcellularLocation>
</comment>
<keyword evidence="5" id="KW-0677">Repeat</keyword>
<feature type="compositionally biased region" description="Polar residues" evidence="9">
    <location>
        <begin position="896"/>
        <end position="909"/>
    </location>
</feature>
<evidence type="ECO:0000256" key="7">
    <source>
        <dbReference type="ARBA" id="ARBA00023242"/>
    </source>
</evidence>
<dbReference type="Pfam" id="PF23869">
    <property type="entry name" value="Beta-prop_WDR75_1st"/>
    <property type="match status" value="1"/>
</dbReference>
<name>A0A9P3PI59_LYOSH</name>
<dbReference type="SUPFAM" id="SSF50978">
    <property type="entry name" value="WD40 repeat-like"/>
    <property type="match status" value="2"/>
</dbReference>
<feature type="compositionally biased region" description="Polar residues" evidence="9">
    <location>
        <begin position="917"/>
        <end position="933"/>
    </location>
</feature>
<evidence type="ECO:0000256" key="9">
    <source>
        <dbReference type="SAM" id="MobiDB-lite"/>
    </source>
</evidence>
<keyword evidence="3" id="KW-0698">rRNA processing</keyword>
<keyword evidence="6" id="KW-0804">Transcription</keyword>
<accession>A0A9P3PI59</accession>
<dbReference type="InterPro" id="IPR057644">
    <property type="entry name" value="Beta-prop_WDR75_2nd"/>
</dbReference>
<dbReference type="InterPro" id="IPR001680">
    <property type="entry name" value="WD40_rpt"/>
</dbReference>
<sequence>MAASTSRQPHQVPLPPSPNKPLKTGKKSMTRKGKGKENSEAPTQQPQVASDCSWDHLESDSNWEWSSITDPSASKVPPIFTKDGSYFFSLVGSSVKIHSVATGQVVSTLSAPRATSIGTSSDLLTAAILNPHNAFQLITGSLDGRLVVWDFLDAALLQIIDIEKPIHHICAHALWKDTVFVAASRPSKKSESGVSDDNAVVLRVSLKPVDNTTKSAEILPVGKTRFPTGLALSPSGAWLIATAGHKVYVASSTSLASGFTKFVSPERLTCLAFHPSEEYFATGDAKGHIRLWYCLNDSLPVNVRGVEKKTQTTALHWHAHAVSSIAFTSNGAYLLSGGEESVLVIWQLHTGKKEFVPRLGSPINTVSMLKADGGEEEYLLGLADATYLFVNSGSLKISRSYSRIKLDPAVPHESTSRRAYTPLGVHSLTSTLILPSSHPSFLQIYSPSSSKLVSELEVSPSNRVSRRDEKPLVPTYVEHAVISSSGEWLATIDVREADDGFRDEIYLKIWRWDQKSGRWTLNTRVDRPHGLKRVTCLAFSPVSKNPSIHLVTTGKDGNVKTWGLRSVKNKAEVTEEFWVTRSTFGFRSEQPRSAAWSGDASLFAVVFGPCVALYDPVTSALRQTLTSAEGKANKAAHFIGKEGRYLAVIGDHNLALWDLVSHSVRWDYKALWTIDKVVPHADEDSFAVFHESSKQEPPKTRVSMFRAASSAPSGTRSVPFRLRNLATYPFSRRSSGRTFVGITEDWSVVLFGEGAKSAKEEGSTATEIVSSSVPHRRTLFQDIFGKAAFAEHQTVPVSVDGNTRPRNAKAATDVFNSPAYLMAPLEHLFGTLMDGYLKPRVEDSPIPVVPEDEDVEMEEDTDSLVSGTQRGRVVSQDEMDAFVDLFKKHSVKSLASVPTNGHPTKSQASIAARQPAPNLTTPKNVRTPKQSTTRRSEAPVVERALDDATPSLSSAVMNGRKRKKSLS</sequence>
<feature type="region of interest" description="Disordered" evidence="9">
    <location>
        <begin position="895"/>
        <end position="967"/>
    </location>
</feature>
<feature type="region of interest" description="Disordered" evidence="9">
    <location>
        <begin position="1"/>
        <end position="53"/>
    </location>
</feature>
<evidence type="ECO:0000256" key="5">
    <source>
        <dbReference type="ARBA" id="ARBA00022737"/>
    </source>
</evidence>
<comment type="caution">
    <text evidence="11">The sequence shown here is derived from an EMBL/GenBank/DDBJ whole genome shotgun (WGS) entry which is preliminary data.</text>
</comment>
<dbReference type="InterPro" id="IPR015943">
    <property type="entry name" value="WD40/YVTN_repeat-like_dom_sf"/>
</dbReference>
<dbReference type="Proteomes" id="UP001063166">
    <property type="component" value="Unassembled WGS sequence"/>
</dbReference>
<protein>
    <submittedName>
        <fullName evidence="11">WD40 repeat-like protein</fullName>
    </submittedName>
</protein>
<gene>
    <name evidence="11" type="primary">NAN1</name>
    <name evidence="11" type="ORF">LshimejAT787_0301670</name>
</gene>
<feature type="repeat" description="WD" evidence="8">
    <location>
        <begin position="315"/>
        <end position="356"/>
    </location>
</feature>
<evidence type="ECO:0000256" key="1">
    <source>
        <dbReference type="ARBA" id="ARBA00004604"/>
    </source>
</evidence>
<proteinExistence type="predicted"/>
<dbReference type="GO" id="GO:0003723">
    <property type="term" value="F:RNA binding"/>
    <property type="evidence" value="ECO:0007669"/>
    <property type="project" value="InterPro"/>
</dbReference>
<keyword evidence="12" id="KW-1185">Reference proteome</keyword>
<feature type="domain" description="WD repeat-containing protein 75 second beta-propeller" evidence="10">
    <location>
        <begin position="428"/>
        <end position="694"/>
    </location>
</feature>
<dbReference type="GO" id="GO:2000234">
    <property type="term" value="P:positive regulation of rRNA processing"/>
    <property type="evidence" value="ECO:0007669"/>
    <property type="project" value="TreeGrafter"/>
</dbReference>
<dbReference type="PROSITE" id="PS50294">
    <property type="entry name" value="WD_REPEATS_REGION"/>
    <property type="match status" value="1"/>
</dbReference>
<evidence type="ECO:0000313" key="12">
    <source>
        <dbReference type="Proteomes" id="UP001063166"/>
    </source>
</evidence>
<keyword evidence="7" id="KW-0539">Nucleus</keyword>
<evidence type="ECO:0000256" key="3">
    <source>
        <dbReference type="ARBA" id="ARBA00022552"/>
    </source>
</evidence>
<evidence type="ECO:0000256" key="8">
    <source>
        <dbReference type="PROSITE-ProRule" id="PRU00221"/>
    </source>
</evidence>
<evidence type="ECO:0000256" key="4">
    <source>
        <dbReference type="ARBA" id="ARBA00022574"/>
    </source>
</evidence>
<dbReference type="Gene3D" id="2.130.10.10">
    <property type="entry name" value="YVTN repeat-like/Quinoprotein amine dehydrogenase"/>
    <property type="match status" value="3"/>
</dbReference>
<dbReference type="AlphaFoldDB" id="A0A9P3PI59"/>
<dbReference type="GO" id="GO:0006364">
    <property type="term" value="P:rRNA processing"/>
    <property type="evidence" value="ECO:0007669"/>
    <property type="project" value="UniProtKB-KW"/>
</dbReference>
<keyword evidence="2" id="KW-0690">Ribosome biogenesis</keyword>
<dbReference type="GO" id="GO:0045943">
    <property type="term" value="P:positive regulation of transcription by RNA polymerase I"/>
    <property type="evidence" value="ECO:0007669"/>
    <property type="project" value="InterPro"/>
</dbReference>
<dbReference type="SMART" id="SM00320">
    <property type="entry name" value="WD40"/>
    <property type="match status" value="6"/>
</dbReference>
<organism evidence="11 12">
    <name type="scientific">Lyophyllum shimeji</name>
    <name type="common">Hon-shimeji</name>
    <name type="synonym">Tricholoma shimeji</name>
    <dbReference type="NCBI Taxonomy" id="47721"/>
    <lineage>
        <taxon>Eukaryota</taxon>
        <taxon>Fungi</taxon>
        <taxon>Dikarya</taxon>
        <taxon>Basidiomycota</taxon>
        <taxon>Agaricomycotina</taxon>
        <taxon>Agaricomycetes</taxon>
        <taxon>Agaricomycetidae</taxon>
        <taxon>Agaricales</taxon>
        <taxon>Tricholomatineae</taxon>
        <taxon>Lyophyllaceae</taxon>
        <taxon>Lyophyllum</taxon>
    </lineage>
</organism>
<dbReference type="Pfam" id="PF23769">
    <property type="entry name" value="Beta-prop_WDR75_2nd"/>
    <property type="match status" value="1"/>
</dbReference>
<feature type="compositionally biased region" description="Basic residues" evidence="9">
    <location>
        <begin position="23"/>
        <end position="34"/>
    </location>
</feature>
<dbReference type="PANTHER" id="PTHR44215">
    <property type="entry name" value="WD REPEAT-CONTAINING PROTEIN 75"/>
    <property type="match status" value="1"/>
</dbReference>